<dbReference type="GO" id="GO:0070936">
    <property type="term" value="P:protein K48-linked ubiquitination"/>
    <property type="evidence" value="ECO:0007669"/>
    <property type="project" value="UniProtKB-ARBA"/>
</dbReference>
<feature type="compositionally biased region" description="Polar residues" evidence="7">
    <location>
        <begin position="335"/>
        <end position="354"/>
    </location>
</feature>
<feature type="compositionally biased region" description="Low complexity" evidence="7">
    <location>
        <begin position="98"/>
        <end position="111"/>
    </location>
</feature>
<dbReference type="EMBL" id="JAPTSV010000001">
    <property type="protein sequence ID" value="KAJ1531810.1"/>
    <property type="molecule type" value="Genomic_DNA"/>
</dbReference>
<proteinExistence type="inferred from homology"/>
<gene>
    <name evidence="9" type="ORF">ONE63_000464</name>
</gene>
<feature type="region of interest" description="Disordered" evidence="7">
    <location>
        <begin position="424"/>
        <end position="486"/>
    </location>
</feature>
<dbReference type="GO" id="GO:0006915">
    <property type="term" value="P:apoptotic process"/>
    <property type="evidence" value="ECO:0007669"/>
    <property type="project" value="UniProtKB-KW"/>
</dbReference>
<accession>A0AAV7Y4K9</accession>
<dbReference type="AlphaFoldDB" id="A0AAV7Y4K9"/>
<evidence type="ECO:0000256" key="7">
    <source>
        <dbReference type="SAM" id="MobiDB-lite"/>
    </source>
</evidence>
<dbReference type="SMART" id="SM00238">
    <property type="entry name" value="BIR"/>
    <property type="match status" value="3"/>
</dbReference>
<keyword evidence="5" id="KW-0862">Zinc</keyword>
<dbReference type="GO" id="GO:0031398">
    <property type="term" value="P:positive regulation of protein ubiquitination"/>
    <property type="evidence" value="ECO:0007669"/>
    <property type="project" value="TreeGrafter"/>
</dbReference>
<comment type="similarity">
    <text evidence="1">Belongs to the IAP family.</text>
</comment>
<dbReference type="InterPro" id="IPR011029">
    <property type="entry name" value="DEATH-like_dom_sf"/>
</dbReference>
<dbReference type="GO" id="GO:0051726">
    <property type="term" value="P:regulation of cell cycle"/>
    <property type="evidence" value="ECO:0007669"/>
    <property type="project" value="TreeGrafter"/>
</dbReference>
<feature type="compositionally biased region" description="Polar residues" evidence="7">
    <location>
        <begin position="507"/>
        <end position="530"/>
    </location>
</feature>
<dbReference type="GO" id="GO:0022416">
    <property type="term" value="P:chaeta development"/>
    <property type="evidence" value="ECO:0007669"/>
    <property type="project" value="UniProtKB-ARBA"/>
</dbReference>
<feature type="compositionally biased region" description="Acidic residues" evidence="7">
    <location>
        <begin position="451"/>
        <end position="472"/>
    </location>
</feature>
<dbReference type="GO" id="GO:0004869">
    <property type="term" value="F:cysteine-type endopeptidase inhibitor activity"/>
    <property type="evidence" value="ECO:0007669"/>
    <property type="project" value="UniProtKB-ARBA"/>
</dbReference>
<dbReference type="GO" id="GO:0005634">
    <property type="term" value="C:nucleus"/>
    <property type="evidence" value="ECO:0007669"/>
    <property type="project" value="TreeGrafter"/>
</dbReference>
<dbReference type="Pfam" id="PF13920">
    <property type="entry name" value="zf-C3HC4_3"/>
    <property type="match status" value="1"/>
</dbReference>
<dbReference type="FunFam" id="1.10.1170.10:FF:000003">
    <property type="entry name" value="E3 ubiquitin-protein ligase XIAP"/>
    <property type="match status" value="1"/>
</dbReference>
<sequence length="629" mass="69824">MNVEESRLRTFQNWPANAAVDPQRIAKAGFYYTGRGLEVQCFCCGGRLEDWNYGDQVMARHRRLTPGCPFVSNPASSGNVPLCGIPRDVPPHSFPSPTTQTRSSGSNSRTSTAHLGIYDQATMFRSEAARLETFENWPSDIVTPQQLAKAGFFYQGAGDKVKCAFCSGIVGFWEPGDDPEREHRRHFPSCPFLYDIPVGNIPMSSEPGDACSELGVRDLNTDATDPKLAMKELGIQSHHGPRNPMYATVESRLRTFENWPSDVTQKPDELAAAGFYYTGNGDQVRCFHCDGGLRLWDPSDDPWMEHARWFNTCGYVTLVKGEQFVKQAIVQHSPTSLNPTMMDSSLPSTPQRRPQAQKHKVTERDLQTMMGSDLVVTALGTGLDISRIKMALKQRLEQTGLPFSSADALIGAAFDVQLEEFAEQDLRSPHRSPHQSSLRPSQWRQSVTNDLEAEDDHQWETETEEEAEDVDSEPERNLHQEQIHQQHNAEQVLNQDSSLGVEDATSRTDQVGSMQGSGSTVGSTMSQSMPSLAASADKTADKNGSCRQSLPLLPSMEEDLLSLEKKVSLEEENRRLKEARQCKICMDSEACVVFLPCGHLVTCVNCAPSLSDCPICRQPIKATVRTFLS</sequence>
<dbReference type="Gene3D" id="1.10.533.10">
    <property type="entry name" value="Death Domain, Fas"/>
    <property type="match status" value="1"/>
</dbReference>
<feature type="region of interest" description="Disordered" evidence="7">
    <location>
        <begin position="87"/>
        <end position="111"/>
    </location>
</feature>
<comment type="caution">
    <text evidence="9">The sequence shown here is derived from an EMBL/GenBank/DDBJ whole genome shotgun (WGS) entry which is preliminary data.</text>
</comment>
<dbReference type="InterPro" id="IPR001841">
    <property type="entry name" value="Znf_RING"/>
</dbReference>
<dbReference type="GO" id="GO:0043027">
    <property type="term" value="F:cysteine-type endopeptidase inhibitor activity involved in apoptotic process"/>
    <property type="evidence" value="ECO:0007669"/>
    <property type="project" value="UniProtKB-ARBA"/>
</dbReference>
<keyword evidence="4 6" id="KW-0863">Zinc-finger</keyword>
<evidence type="ECO:0000256" key="5">
    <source>
        <dbReference type="ARBA" id="ARBA00022833"/>
    </source>
</evidence>
<dbReference type="CDD" id="cd16713">
    <property type="entry name" value="RING-HC_BIRC2_3_7"/>
    <property type="match status" value="1"/>
</dbReference>
<dbReference type="FunFam" id="3.30.40.10:FF:000184">
    <property type="entry name" value="Baculoviral IAP repeat containing 2"/>
    <property type="match status" value="1"/>
</dbReference>
<dbReference type="InterPro" id="IPR050784">
    <property type="entry name" value="IAP"/>
</dbReference>
<dbReference type="PANTHER" id="PTHR10044">
    <property type="entry name" value="INHIBITOR OF APOPTOSIS"/>
    <property type="match status" value="1"/>
</dbReference>
<dbReference type="PANTHER" id="PTHR10044:SF139">
    <property type="entry name" value="DEATH-ASSOCIATED INHIBITOR OF APOPTOSIS 2"/>
    <property type="match status" value="1"/>
</dbReference>
<dbReference type="PROSITE" id="PS50089">
    <property type="entry name" value="ZF_RING_2"/>
    <property type="match status" value="1"/>
</dbReference>
<feature type="domain" description="RING-type" evidence="8">
    <location>
        <begin position="582"/>
        <end position="617"/>
    </location>
</feature>
<keyword evidence="2" id="KW-0053">Apoptosis</keyword>
<dbReference type="Gene3D" id="1.10.1170.10">
    <property type="entry name" value="Inhibitor Of Apoptosis Protein (2mihbC-IAP-1), Chain A"/>
    <property type="match status" value="3"/>
</dbReference>
<dbReference type="Pfam" id="PF00653">
    <property type="entry name" value="BIR"/>
    <property type="match status" value="3"/>
</dbReference>
<dbReference type="SUPFAM" id="SSF57924">
    <property type="entry name" value="Inhibitor of apoptosis (IAP) repeat"/>
    <property type="match status" value="3"/>
</dbReference>
<dbReference type="GO" id="GO:0043066">
    <property type="term" value="P:negative regulation of apoptotic process"/>
    <property type="evidence" value="ECO:0007669"/>
    <property type="project" value="TreeGrafter"/>
</dbReference>
<evidence type="ECO:0000256" key="3">
    <source>
        <dbReference type="ARBA" id="ARBA00022723"/>
    </source>
</evidence>
<feature type="compositionally biased region" description="Basic and acidic residues" evidence="7">
    <location>
        <begin position="473"/>
        <end position="484"/>
    </location>
</feature>
<evidence type="ECO:0000313" key="10">
    <source>
        <dbReference type="Proteomes" id="UP001075354"/>
    </source>
</evidence>
<dbReference type="GO" id="GO:0061630">
    <property type="term" value="F:ubiquitin protein ligase activity"/>
    <property type="evidence" value="ECO:0007669"/>
    <property type="project" value="TreeGrafter"/>
</dbReference>
<organism evidence="9 10">
    <name type="scientific">Megalurothrips usitatus</name>
    <name type="common">bean blossom thrips</name>
    <dbReference type="NCBI Taxonomy" id="439358"/>
    <lineage>
        <taxon>Eukaryota</taxon>
        <taxon>Metazoa</taxon>
        <taxon>Ecdysozoa</taxon>
        <taxon>Arthropoda</taxon>
        <taxon>Hexapoda</taxon>
        <taxon>Insecta</taxon>
        <taxon>Pterygota</taxon>
        <taxon>Neoptera</taxon>
        <taxon>Paraneoptera</taxon>
        <taxon>Thysanoptera</taxon>
        <taxon>Terebrantia</taxon>
        <taxon>Thripoidea</taxon>
        <taxon>Thripidae</taxon>
        <taxon>Megalurothrips</taxon>
    </lineage>
</organism>
<dbReference type="PROSITE" id="PS50143">
    <property type="entry name" value="BIR_REPEAT_2"/>
    <property type="match status" value="3"/>
</dbReference>
<name>A0AAV7Y4K9_9NEOP</name>
<evidence type="ECO:0000313" key="9">
    <source>
        <dbReference type="EMBL" id="KAJ1531810.1"/>
    </source>
</evidence>
<evidence type="ECO:0000256" key="4">
    <source>
        <dbReference type="ARBA" id="ARBA00022771"/>
    </source>
</evidence>
<dbReference type="FunFam" id="1.10.1170.10:FF:000002">
    <property type="entry name" value="Baculoviral IAP repeat containing 7"/>
    <property type="match status" value="1"/>
</dbReference>
<feature type="region of interest" description="Disordered" evidence="7">
    <location>
        <begin position="500"/>
        <end position="551"/>
    </location>
</feature>
<protein>
    <recommendedName>
        <fullName evidence="8">RING-type domain-containing protein</fullName>
    </recommendedName>
</protein>
<evidence type="ECO:0000259" key="8">
    <source>
        <dbReference type="PROSITE" id="PS50089"/>
    </source>
</evidence>
<evidence type="ECO:0000256" key="2">
    <source>
        <dbReference type="ARBA" id="ARBA00022703"/>
    </source>
</evidence>
<dbReference type="GO" id="GO:0005829">
    <property type="term" value="C:cytosol"/>
    <property type="evidence" value="ECO:0007669"/>
    <property type="project" value="UniProtKB-ARBA"/>
</dbReference>
<dbReference type="GO" id="GO:0008270">
    <property type="term" value="F:zinc ion binding"/>
    <property type="evidence" value="ECO:0007669"/>
    <property type="project" value="UniProtKB-KW"/>
</dbReference>
<dbReference type="GO" id="GO:0031625">
    <property type="term" value="F:ubiquitin protein ligase binding"/>
    <property type="evidence" value="ECO:0007669"/>
    <property type="project" value="UniProtKB-ARBA"/>
</dbReference>
<evidence type="ECO:0000256" key="1">
    <source>
        <dbReference type="ARBA" id="ARBA00006672"/>
    </source>
</evidence>
<feature type="compositionally biased region" description="Polar residues" evidence="7">
    <location>
        <begin position="434"/>
        <end position="449"/>
    </location>
</feature>
<reference evidence="9" key="1">
    <citation type="submission" date="2022-12" db="EMBL/GenBank/DDBJ databases">
        <title>Chromosome-level genome assembly of the bean flower thrips Megalurothrips usitatus.</title>
        <authorList>
            <person name="Ma L."/>
            <person name="Liu Q."/>
            <person name="Li H."/>
            <person name="Cai W."/>
        </authorList>
    </citation>
    <scope>NUCLEOTIDE SEQUENCE</scope>
    <source>
        <strain evidence="9">Cailab_2022a</strain>
    </source>
</reference>
<keyword evidence="10" id="KW-1185">Reference proteome</keyword>
<evidence type="ECO:0000256" key="6">
    <source>
        <dbReference type="PROSITE-ProRule" id="PRU00175"/>
    </source>
</evidence>
<keyword evidence="3" id="KW-0479">Metal-binding</keyword>
<dbReference type="GO" id="GO:0089720">
    <property type="term" value="F:caspase binding"/>
    <property type="evidence" value="ECO:0007669"/>
    <property type="project" value="UniProtKB-ARBA"/>
</dbReference>
<dbReference type="InterPro" id="IPR001370">
    <property type="entry name" value="BIR_rpt"/>
</dbReference>
<dbReference type="Gene3D" id="1.10.8.10">
    <property type="entry name" value="DNA helicase RuvA subunit, C-terminal domain"/>
    <property type="match status" value="1"/>
</dbReference>
<dbReference type="CDD" id="cd00022">
    <property type="entry name" value="BIR"/>
    <property type="match status" value="3"/>
</dbReference>
<dbReference type="Proteomes" id="UP001075354">
    <property type="component" value="Chromosome 1"/>
</dbReference>
<dbReference type="GO" id="GO:0048471">
    <property type="term" value="C:perinuclear region of cytoplasm"/>
    <property type="evidence" value="ECO:0007669"/>
    <property type="project" value="UniProtKB-ARBA"/>
</dbReference>
<dbReference type="SMART" id="SM00184">
    <property type="entry name" value="RING"/>
    <property type="match status" value="1"/>
</dbReference>
<dbReference type="PROSITE" id="PS01282">
    <property type="entry name" value="BIR_REPEAT_1"/>
    <property type="match status" value="2"/>
</dbReference>
<feature type="region of interest" description="Disordered" evidence="7">
    <location>
        <begin position="335"/>
        <end position="355"/>
    </location>
</feature>